<feature type="transmembrane region" description="Helical" evidence="5">
    <location>
        <begin position="758"/>
        <end position="778"/>
    </location>
</feature>
<dbReference type="InterPro" id="IPR000832">
    <property type="entry name" value="GPCR_2_secretin-like"/>
</dbReference>
<dbReference type="InterPro" id="IPR017981">
    <property type="entry name" value="GPCR_2-like_7TM"/>
</dbReference>
<evidence type="ECO:0000259" key="7">
    <source>
        <dbReference type="PROSITE" id="PS50261"/>
    </source>
</evidence>
<dbReference type="PANTHER" id="PTHR45902">
    <property type="entry name" value="LATROPHILIN RECEPTOR-LIKE PROTEIN A"/>
    <property type="match status" value="1"/>
</dbReference>
<gene>
    <name evidence="8" type="ORF">RRG08_002147</name>
</gene>
<dbReference type="Pfam" id="PF00002">
    <property type="entry name" value="7tm_2"/>
    <property type="match status" value="1"/>
</dbReference>
<accession>A0AAE1DCX2</accession>
<feature type="transmembrane region" description="Helical" evidence="5">
    <location>
        <begin position="719"/>
        <end position="738"/>
    </location>
</feature>
<evidence type="ECO:0000256" key="4">
    <source>
        <dbReference type="ARBA" id="ARBA00023136"/>
    </source>
</evidence>
<protein>
    <recommendedName>
        <fullName evidence="7">G-protein coupled receptors family 2 profile 2 domain-containing protein</fullName>
    </recommendedName>
</protein>
<dbReference type="Proteomes" id="UP001283361">
    <property type="component" value="Unassembled WGS sequence"/>
</dbReference>
<dbReference type="PANTHER" id="PTHR45902:SF1">
    <property type="entry name" value="LATROPHILIN RECEPTOR-LIKE PROTEIN A"/>
    <property type="match status" value="1"/>
</dbReference>
<feature type="chain" id="PRO_5041961051" description="G-protein coupled receptors family 2 profile 2 domain-containing protein" evidence="6">
    <location>
        <begin position="25"/>
        <end position="986"/>
    </location>
</feature>
<feature type="transmembrane region" description="Helical" evidence="5">
    <location>
        <begin position="840"/>
        <end position="866"/>
    </location>
</feature>
<dbReference type="GO" id="GO:0016020">
    <property type="term" value="C:membrane"/>
    <property type="evidence" value="ECO:0007669"/>
    <property type="project" value="UniProtKB-SubCell"/>
</dbReference>
<keyword evidence="3 5" id="KW-1133">Transmembrane helix</keyword>
<evidence type="ECO:0000256" key="2">
    <source>
        <dbReference type="ARBA" id="ARBA00022692"/>
    </source>
</evidence>
<evidence type="ECO:0000256" key="1">
    <source>
        <dbReference type="ARBA" id="ARBA00004141"/>
    </source>
</evidence>
<feature type="transmembrane region" description="Helical" evidence="5">
    <location>
        <begin position="887"/>
        <end position="908"/>
    </location>
</feature>
<keyword evidence="4 5" id="KW-0472">Membrane</keyword>
<feature type="transmembrane region" description="Helical" evidence="5">
    <location>
        <begin position="798"/>
        <end position="820"/>
    </location>
</feature>
<evidence type="ECO:0000313" key="8">
    <source>
        <dbReference type="EMBL" id="KAK3765901.1"/>
    </source>
</evidence>
<dbReference type="GO" id="GO:0004930">
    <property type="term" value="F:G protein-coupled receptor activity"/>
    <property type="evidence" value="ECO:0007669"/>
    <property type="project" value="InterPro"/>
</dbReference>
<evidence type="ECO:0000256" key="5">
    <source>
        <dbReference type="SAM" id="Phobius"/>
    </source>
</evidence>
<sequence length="986" mass="111634">MDTIHAAALYFVMVFMSPIELCIAEGNHSLYHEMKNWKDLHVHHCGLLCYNGSRIRLYAENDCENPLCFQCDCDPTCSMLDTCCPQGVVLPNGSFILSHVEPEQPPMIPPYPEQIQCDVVPYTYLTYLQVASCPDFTDPSPPNSYLFQSDSLKIRQLCEGQIDDDSSMDSIIPFVDLKNGLVFKNKFCALCNGYVLSTTEAEVLLESESVYDQGMNRVASPWILKVNCTTYQSMYAIKSFKHFLDKAFVRNSGCLMFYEEAPSKKKPIKCFRNERQDYNSLDCETPVMNLCRELNNTYLTVTRYKNIFCYICKGRELSHKIGPPNCNRDWVPRGNIPFQIPPITLLLGVTDRNTAYEAWKSKNCSSLTQWLDDHGKCQPALCSPGKNINESGKCTSVIEQIRGLAYKVFVVFLAAKPQIVTTEDIQSLSNNIHSSIADVSLESTSDINITVRHYAFDKMYATLERITVSSYFIGSDSITRDEYEDQLLSFFFKKWTLAGANETVRDLEITPVLLGDELREFEHRNNEDVDIIKELPLGEKQTTLELETQESTKDVSFFSSAISEVTAKTKAANKTIASETIYTQSHSTRLHHPSLWDLKKMFIDLTNSLTCPHVLVNISNTSITVEKLPKISFLLMGKTVKVSTKQKVSVVKGQLQICTSLYKRLTDLILKRTQQSILERVHFYIELMCISLSVACLLFSSLTYCLFPILRSLPGMNNLSLCMSLAVAQICMLITARWGVNKLLPQGYCMMHAVLLHYSWLASFAWMSVCCIHMFRVFTAQSTKFTDNRSDKKRYFHYCAYGFGIPAVIVIATFVLNACMTSGESSGYSSEVCFLETRRSIWTLALSLLAPMCLVILTNGVMFVLTVREIVNVTNLQEHRRNDRQGVITYVKLSTLTGLLGAVVLVAAQLNSSVISMLTSPLMALQGVFIFVSFTCNQRVRQLYRDLLNRFGLRSIQRTKKMTNIRPSTDLGTDSRYQIRTISTSD</sequence>
<feature type="domain" description="G-protein coupled receptors family 2 profile 2" evidence="7">
    <location>
        <begin position="682"/>
        <end position="938"/>
    </location>
</feature>
<proteinExistence type="predicted"/>
<evidence type="ECO:0000256" key="6">
    <source>
        <dbReference type="SAM" id="SignalP"/>
    </source>
</evidence>
<dbReference type="CDD" id="cd15039">
    <property type="entry name" value="7tmB3_Methuselah-like"/>
    <property type="match status" value="1"/>
</dbReference>
<name>A0AAE1DCX2_9GAST</name>
<feature type="transmembrane region" description="Helical" evidence="5">
    <location>
        <begin position="683"/>
        <end position="707"/>
    </location>
</feature>
<keyword evidence="9" id="KW-1185">Reference proteome</keyword>
<dbReference type="AlphaFoldDB" id="A0AAE1DCX2"/>
<dbReference type="GO" id="GO:0007166">
    <property type="term" value="P:cell surface receptor signaling pathway"/>
    <property type="evidence" value="ECO:0007669"/>
    <property type="project" value="InterPro"/>
</dbReference>
<keyword evidence="2 5" id="KW-0812">Transmembrane</keyword>
<dbReference type="InterPro" id="IPR053231">
    <property type="entry name" value="GPCR_LN-TM7"/>
</dbReference>
<dbReference type="EMBL" id="JAWDGP010004263">
    <property type="protein sequence ID" value="KAK3765901.1"/>
    <property type="molecule type" value="Genomic_DNA"/>
</dbReference>
<dbReference type="PROSITE" id="PS50261">
    <property type="entry name" value="G_PROTEIN_RECEP_F2_4"/>
    <property type="match status" value="1"/>
</dbReference>
<feature type="transmembrane region" description="Helical" evidence="5">
    <location>
        <begin position="914"/>
        <end position="936"/>
    </location>
</feature>
<comment type="caution">
    <text evidence="8">The sequence shown here is derived from an EMBL/GenBank/DDBJ whole genome shotgun (WGS) entry which is preliminary data.</text>
</comment>
<feature type="signal peptide" evidence="6">
    <location>
        <begin position="1"/>
        <end position="24"/>
    </location>
</feature>
<evidence type="ECO:0000313" key="9">
    <source>
        <dbReference type="Proteomes" id="UP001283361"/>
    </source>
</evidence>
<keyword evidence="6" id="KW-0732">Signal</keyword>
<comment type="subcellular location">
    <subcellularLocation>
        <location evidence="1">Membrane</location>
        <topology evidence="1">Multi-pass membrane protein</topology>
    </subcellularLocation>
</comment>
<dbReference type="Gene3D" id="1.20.1070.10">
    <property type="entry name" value="Rhodopsin 7-helix transmembrane proteins"/>
    <property type="match status" value="1"/>
</dbReference>
<evidence type="ECO:0000256" key="3">
    <source>
        <dbReference type="ARBA" id="ARBA00022989"/>
    </source>
</evidence>
<reference evidence="8" key="1">
    <citation type="journal article" date="2023" name="G3 (Bethesda)">
        <title>A reference genome for the long-term kleptoplast-retaining sea slug Elysia crispata morphotype clarki.</title>
        <authorList>
            <person name="Eastman K.E."/>
            <person name="Pendleton A.L."/>
            <person name="Shaikh M.A."/>
            <person name="Suttiyut T."/>
            <person name="Ogas R."/>
            <person name="Tomko P."/>
            <person name="Gavelis G."/>
            <person name="Widhalm J.R."/>
            <person name="Wisecaver J.H."/>
        </authorList>
    </citation>
    <scope>NUCLEOTIDE SEQUENCE</scope>
    <source>
        <strain evidence="8">ECLA1</strain>
    </source>
</reference>
<organism evidence="8 9">
    <name type="scientific">Elysia crispata</name>
    <name type="common">lettuce slug</name>
    <dbReference type="NCBI Taxonomy" id="231223"/>
    <lineage>
        <taxon>Eukaryota</taxon>
        <taxon>Metazoa</taxon>
        <taxon>Spiralia</taxon>
        <taxon>Lophotrochozoa</taxon>
        <taxon>Mollusca</taxon>
        <taxon>Gastropoda</taxon>
        <taxon>Heterobranchia</taxon>
        <taxon>Euthyneura</taxon>
        <taxon>Panpulmonata</taxon>
        <taxon>Sacoglossa</taxon>
        <taxon>Placobranchoidea</taxon>
        <taxon>Plakobranchidae</taxon>
        <taxon>Elysia</taxon>
    </lineage>
</organism>